<evidence type="ECO:0000256" key="1">
    <source>
        <dbReference type="SAM" id="Phobius"/>
    </source>
</evidence>
<sequence>MPPRDPAAGTPPEPRYAAPQYATPQYAAPQYAAPQYAAPQYAAPQYATPASSGYTRLLPGPGEPFDGAQDPRELHRPRYGATFGQAIGRFFQGYARFSGRASLSEYWFSRLFCVLLVGAWGVAAGIVLSLPDSLAEPLAAALFILGALALLGFVLPTLAITWRRLHDANLPGPLWFLALVPLGDLAVLVLLLLPSRPEGRRFDLPHAAPHPSAAHPGPAGR</sequence>
<dbReference type="EMBL" id="QYAC01000002">
    <property type="protein sequence ID" value="MBL3678693.1"/>
    <property type="molecule type" value="Genomic_DNA"/>
</dbReference>
<organism evidence="2 3">
    <name type="scientific">Leucobacter chromiireducens subsp. solipictus</name>
    <dbReference type="NCBI Taxonomy" id="398235"/>
    <lineage>
        <taxon>Bacteria</taxon>
        <taxon>Bacillati</taxon>
        <taxon>Actinomycetota</taxon>
        <taxon>Actinomycetes</taxon>
        <taxon>Micrococcales</taxon>
        <taxon>Microbacteriaceae</taxon>
        <taxon>Leucobacter</taxon>
    </lineage>
</organism>
<dbReference type="Proteomes" id="UP001645859">
    <property type="component" value="Unassembled WGS sequence"/>
</dbReference>
<dbReference type="InterPro" id="IPR008523">
    <property type="entry name" value="DUF805"/>
</dbReference>
<dbReference type="PANTHER" id="PTHR34980">
    <property type="entry name" value="INNER MEMBRANE PROTEIN-RELATED-RELATED"/>
    <property type="match status" value="1"/>
</dbReference>
<keyword evidence="1" id="KW-0472">Membrane</keyword>
<feature type="transmembrane region" description="Helical" evidence="1">
    <location>
        <begin position="140"/>
        <end position="162"/>
    </location>
</feature>
<comment type="caution">
    <text evidence="2">The sequence shown here is derived from an EMBL/GenBank/DDBJ whole genome shotgun (WGS) entry which is preliminary data.</text>
</comment>
<name>A0ABS1SHF0_9MICO</name>
<dbReference type="PANTHER" id="PTHR34980:SF2">
    <property type="entry name" value="INNER MEMBRANE PROTEIN YHAH-RELATED"/>
    <property type="match status" value="1"/>
</dbReference>
<keyword evidence="1" id="KW-1133">Transmembrane helix</keyword>
<feature type="transmembrane region" description="Helical" evidence="1">
    <location>
        <begin position="107"/>
        <end position="128"/>
    </location>
</feature>
<accession>A0ABS1SHF0</accession>
<proteinExistence type="predicted"/>
<reference evidence="2 3" key="1">
    <citation type="submission" date="2018-09" db="EMBL/GenBank/DDBJ databases">
        <title>Comparative genomics of Leucobacter spp.</title>
        <authorList>
            <person name="Reis A.C."/>
            <person name="Kolvenbach B.A."/>
            <person name="Corvini P.F.X."/>
            <person name="Nunes O.C."/>
        </authorList>
    </citation>
    <scope>NUCLEOTIDE SEQUENCE [LARGE SCALE GENOMIC DNA]</scope>
    <source>
        <strain evidence="2 3">TAN 31504</strain>
    </source>
</reference>
<protein>
    <submittedName>
        <fullName evidence="2">DUF805 domain-containing protein</fullName>
    </submittedName>
</protein>
<feature type="transmembrane region" description="Helical" evidence="1">
    <location>
        <begin position="174"/>
        <end position="193"/>
    </location>
</feature>
<keyword evidence="1" id="KW-0812">Transmembrane</keyword>
<keyword evidence="3" id="KW-1185">Reference proteome</keyword>
<dbReference type="Pfam" id="PF05656">
    <property type="entry name" value="DUF805"/>
    <property type="match status" value="1"/>
</dbReference>
<evidence type="ECO:0000313" key="2">
    <source>
        <dbReference type="EMBL" id="MBL3678693.1"/>
    </source>
</evidence>
<gene>
    <name evidence="2" type="ORF">D3230_05190</name>
</gene>
<evidence type="ECO:0000313" key="3">
    <source>
        <dbReference type="Proteomes" id="UP001645859"/>
    </source>
</evidence>